<evidence type="ECO:0000256" key="2">
    <source>
        <dbReference type="SAM" id="Phobius"/>
    </source>
</evidence>
<evidence type="ECO:0000313" key="3">
    <source>
        <dbReference type="EMBL" id="BES92771.1"/>
    </source>
</evidence>
<feature type="compositionally biased region" description="Basic and acidic residues" evidence="1">
    <location>
        <begin position="240"/>
        <end position="251"/>
    </location>
</feature>
<name>A0ABN7AKK6_9HEMI</name>
<sequence>MTDKRVLGLIATTVVIVGFVGCNPTSSINNVDGDRFDTTEWVPVGLPQDGKVPVDNVTDYESEATTDDETLHGEESDEDDNSEENETTIQNDNSAAPAVERPETKILQTALKKEKNKSSGINKKTAMQLLPLLLIPLMIQAQLIPMMLFKLKMMALKALMVGKAALIIVLINVLRNAFIGADSMEEQYEQQSLASSHYGYSGGPEYGAWINKRRRVFFVPSTSEETFPANSDPYGGHQHFRSDLPDDDHLSVKNQIRGRQ</sequence>
<feature type="region of interest" description="Disordered" evidence="1">
    <location>
        <begin position="226"/>
        <end position="260"/>
    </location>
</feature>
<keyword evidence="2" id="KW-1133">Transmembrane helix</keyword>
<dbReference type="Pfam" id="PF07898">
    <property type="entry name" value="DUF1676"/>
    <property type="match status" value="1"/>
</dbReference>
<organism evidence="3 4">
    <name type="scientific">Nesidiocoris tenuis</name>
    <dbReference type="NCBI Taxonomy" id="355587"/>
    <lineage>
        <taxon>Eukaryota</taxon>
        <taxon>Metazoa</taxon>
        <taxon>Ecdysozoa</taxon>
        <taxon>Arthropoda</taxon>
        <taxon>Hexapoda</taxon>
        <taxon>Insecta</taxon>
        <taxon>Pterygota</taxon>
        <taxon>Neoptera</taxon>
        <taxon>Paraneoptera</taxon>
        <taxon>Hemiptera</taxon>
        <taxon>Heteroptera</taxon>
        <taxon>Panheteroptera</taxon>
        <taxon>Cimicomorpha</taxon>
        <taxon>Miridae</taxon>
        <taxon>Dicyphina</taxon>
        <taxon>Nesidiocoris</taxon>
    </lineage>
</organism>
<protein>
    <submittedName>
        <fullName evidence="3">Uncharacterized protein</fullName>
    </submittedName>
</protein>
<reference evidence="3 4" key="1">
    <citation type="submission" date="2023-09" db="EMBL/GenBank/DDBJ databases">
        <title>Nesidiocoris tenuis whole genome shotgun sequence.</title>
        <authorList>
            <person name="Shibata T."/>
            <person name="Shimoda M."/>
            <person name="Kobayashi T."/>
            <person name="Uehara T."/>
        </authorList>
    </citation>
    <scope>NUCLEOTIDE SEQUENCE [LARGE SCALE GENOMIC DNA]</scope>
    <source>
        <strain evidence="3 4">Japan</strain>
    </source>
</reference>
<dbReference type="Proteomes" id="UP001307889">
    <property type="component" value="Chromosome 3"/>
</dbReference>
<evidence type="ECO:0000313" key="4">
    <source>
        <dbReference type="Proteomes" id="UP001307889"/>
    </source>
</evidence>
<feature type="region of interest" description="Disordered" evidence="1">
    <location>
        <begin position="62"/>
        <end position="102"/>
    </location>
</feature>
<keyword evidence="2" id="KW-0472">Membrane</keyword>
<feature type="transmembrane region" description="Helical" evidence="2">
    <location>
        <begin position="129"/>
        <end position="149"/>
    </location>
</feature>
<feature type="transmembrane region" description="Helical" evidence="2">
    <location>
        <begin position="156"/>
        <end position="174"/>
    </location>
</feature>
<keyword evidence="4" id="KW-1185">Reference proteome</keyword>
<gene>
    <name evidence="3" type="ORF">NTJ_05572</name>
</gene>
<accession>A0ABN7AKK6</accession>
<keyword evidence="2" id="KW-0812">Transmembrane</keyword>
<dbReference type="PANTHER" id="PTHR21879">
    <property type="entry name" value="FI03362P-RELATED-RELATED"/>
    <property type="match status" value="1"/>
</dbReference>
<feature type="compositionally biased region" description="Acidic residues" evidence="1">
    <location>
        <begin position="75"/>
        <end position="86"/>
    </location>
</feature>
<dbReference type="EMBL" id="AP028911">
    <property type="protein sequence ID" value="BES92771.1"/>
    <property type="molecule type" value="Genomic_DNA"/>
</dbReference>
<dbReference type="InterPro" id="IPR012464">
    <property type="entry name" value="DUF1676"/>
</dbReference>
<proteinExistence type="predicted"/>
<dbReference type="PROSITE" id="PS51257">
    <property type="entry name" value="PROKAR_LIPOPROTEIN"/>
    <property type="match status" value="1"/>
</dbReference>
<evidence type="ECO:0000256" key="1">
    <source>
        <dbReference type="SAM" id="MobiDB-lite"/>
    </source>
</evidence>